<dbReference type="InterPro" id="IPR005162">
    <property type="entry name" value="Retrotrans_gag_dom"/>
</dbReference>
<dbReference type="AlphaFoldDB" id="A0A6P6TXP6"/>
<evidence type="ECO:0000313" key="3">
    <source>
        <dbReference type="Proteomes" id="UP001652660"/>
    </source>
</evidence>
<dbReference type="PANTHER" id="PTHR33223">
    <property type="entry name" value="CCHC-TYPE DOMAIN-CONTAINING PROTEIN"/>
    <property type="match status" value="1"/>
</dbReference>
<gene>
    <name evidence="4" type="primary">LOC113704848</name>
</gene>
<accession>A0A6P6TXP6</accession>
<dbReference type="GeneID" id="113704848"/>
<dbReference type="Pfam" id="PF03732">
    <property type="entry name" value="Retrotrans_gag"/>
    <property type="match status" value="1"/>
</dbReference>
<evidence type="ECO:0000259" key="2">
    <source>
        <dbReference type="Pfam" id="PF03732"/>
    </source>
</evidence>
<feature type="compositionally biased region" description="Basic and acidic residues" evidence="1">
    <location>
        <begin position="329"/>
        <end position="338"/>
    </location>
</feature>
<proteinExistence type="predicted"/>
<dbReference type="Proteomes" id="UP001652660">
    <property type="component" value="Chromosome 8e"/>
</dbReference>
<feature type="region of interest" description="Disordered" evidence="1">
    <location>
        <begin position="263"/>
        <end position="338"/>
    </location>
</feature>
<feature type="compositionally biased region" description="Basic and acidic residues" evidence="1">
    <location>
        <begin position="141"/>
        <end position="177"/>
    </location>
</feature>
<keyword evidence="3" id="KW-1185">Reference proteome</keyword>
<dbReference type="OrthoDB" id="1751727at2759"/>
<dbReference type="PANTHER" id="PTHR33223:SF10">
    <property type="entry name" value="AMINOTRANSFERASE-LIKE PLANT MOBILE DOMAIN-CONTAINING PROTEIN"/>
    <property type="match status" value="1"/>
</dbReference>
<feature type="region of interest" description="Disordered" evidence="1">
    <location>
        <begin position="141"/>
        <end position="194"/>
    </location>
</feature>
<evidence type="ECO:0000313" key="4">
    <source>
        <dbReference type="RefSeq" id="XP_027082521.1"/>
    </source>
</evidence>
<feature type="compositionally biased region" description="Polar residues" evidence="1">
    <location>
        <begin position="298"/>
        <end position="313"/>
    </location>
</feature>
<reference evidence="3" key="1">
    <citation type="journal article" date="2025" name="Foods">
        <title>Unveiling the Microbial Signatures of Arabica Coffee Cherries: Insights into Ripeness Specific Diversity, Functional Traits, and Implications for Quality and Safety.</title>
        <authorList>
            <consortium name="RefSeq"/>
            <person name="Tenea G.N."/>
            <person name="Cifuentes V."/>
            <person name="Reyes P."/>
            <person name="Cevallos-Vallejos M."/>
        </authorList>
    </citation>
    <scope>NUCLEOTIDE SEQUENCE [LARGE SCALE GENOMIC DNA]</scope>
</reference>
<evidence type="ECO:0000256" key="1">
    <source>
        <dbReference type="SAM" id="MobiDB-lite"/>
    </source>
</evidence>
<name>A0A6P6TXP6_COFAR</name>
<reference evidence="4" key="2">
    <citation type="submission" date="2025-08" db="UniProtKB">
        <authorList>
            <consortium name="RefSeq"/>
        </authorList>
    </citation>
    <scope>IDENTIFICATION</scope>
    <source>
        <tissue evidence="4">Leaves</tissue>
    </source>
</reference>
<feature type="compositionally biased region" description="Basic and acidic residues" evidence="1">
    <location>
        <begin position="268"/>
        <end position="291"/>
    </location>
</feature>
<dbReference type="CDD" id="cd00303">
    <property type="entry name" value="retropepsin_like"/>
    <property type="match status" value="1"/>
</dbReference>
<sequence length="448" mass="50365">MRLQTAADALRCKTFPMFLKGKTRLWFQGLAPGSIRSFTELARQFAAQFVSSKIYSKNAAHLMAIKQKPNESLKNFMTRFNTENLQIRDKDEKVVMAAFMNGLRVEELYYKLVEHPPKNLGELLTRAHAVANAEEAGRLKRELDRKLGDRRGRGNPSESKDAPAKKNVFDRLSKEKAPAPPPIPEKGYTSLTRPRAQILAVMEAEGLGDRPPKMGTPRNKRNQDRYCAFHRDVGHDTEGCWALKREIEDLVQRGFLGRFVRQGQPGQERGRAYREERDEGYRRDRPERCDAARGYSPDQGTQNLAGVINTITGGPTGGDSHTARKNRRPPPDGDDSLKRLRMDEEITFGPRDAVPLAAGNHEAIVIDVVTNNYRVKKVYVDQGSAVDILFYRVFKELGLEDGQLTPVWTPLVGFTGPPINPEGMITLMVTVGQAPRCRTIPVNFVVVK</sequence>
<feature type="domain" description="Retrotransposon gag" evidence="2">
    <location>
        <begin position="14"/>
        <end position="104"/>
    </location>
</feature>
<protein>
    <recommendedName>
        <fullName evidence="2">Retrotransposon gag domain-containing protein</fullName>
    </recommendedName>
</protein>
<dbReference type="RefSeq" id="XP_027082521.1">
    <property type="nucleotide sequence ID" value="XM_027226720.1"/>
</dbReference>
<organism evidence="3 4">
    <name type="scientific">Coffea arabica</name>
    <name type="common">Arabian coffee</name>
    <dbReference type="NCBI Taxonomy" id="13443"/>
    <lineage>
        <taxon>Eukaryota</taxon>
        <taxon>Viridiplantae</taxon>
        <taxon>Streptophyta</taxon>
        <taxon>Embryophyta</taxon>
        <taxon>Tracheophyta</taxon>
        <taxon>Spermatophyta</taxon>
        <taxon>Magnoliopsida</taxon>
        <taxon>eudicotyledons</taxon>
        <taxon>Gunneridae</taxon>
        <taxon>Pentapetalae</taxon>
        <taxon>asterids</taxon>
        <taxon>lamiids</taxon>
        <taxon>Gentianales</taxon>
        <taxon>Rubiaceae</taxon>
        <taxon>Ixoroideae</taxon>
        <taxon>Gardenieae complex</taxon>
        <taxon>Bertiereae - Coffeeae clade</taxon>
        <taxon>Coffeeae</taxon>
        <taxon>Coffea</taxon>
    </lineage>
</organism>